<dbReference type="PANTHER" id="PTHR35849">
    <property type="entry name" value="BLR2341 PROTEIN"/>
    <property type="match status" value="1"/>
</dbReference>
<dbReference type="Gene3D" id="3.30.750.24">
    <property type="entry name" value="STAS domain"/>
    <property type="match status" value="1"/>
</dbReference>
<sequence length="135" mass="15089">MLHSACILYRCRLFYLKEPFFAFAFPVCYTFSVTGTAVGVEEAVLTVPIGTRCVIDTVKDLKSSLLEALNESSEGVLLDVSQIEEIDTAGIQLFVSLFNEVEKRKIPLKFKGPMNEKVLEQFQLSGVRYGEQING</sequence>
<keyword evidence="4" id="KW-1185">Reference proteome</keyword>
<accession>A0A1Y1S110</accession>
<reference evidence="3 4" key="1">
    <citation type="submission" date="2017-03" db="EMBL/GenBank/DDBJ databases">
        <title>Draft Genome sequence of Marispirochaeta sp. strain JC444.</title>
        <authorList>
            <person name="Shivani Y."/>
            <person name="Subhash Y."/>
            <person name="Sasikala C."/>
            <person name="Ramana C."/>
        </authorList>
    </citation>
    <scope>NUCLEOTIDE SEQUENCE [LARGE SCALE GENOMIC DNA]</scope>
    <source>
        <strain evidence="3 4">JC444</strain>
    </source>
</reference>
<dbReference type="InterPro" id="IPR058548">
    <property type="entry name" value="MlaB-like_STAS"/>
</dbReference>
<comment type="caution">
    <text evidence="3">The sequence shown here is derived from an EMBL/GenBank/DDBJ whole genome shotgun (WGS) entry which is preliminary data.</text>
</comment>
<dbReference type="PROSITE" id="PS50801">
    <property type="entry name" value="STAS"/>
    <property type="match status" value="1"/>
</dbReference>
<proteinExistence type="predicted"/>
<dbReference type="PANTHER" id="PTHR35849:SF2">
    <property type="entry name" value="BLR2341 PROTEIN"/>
    <property type="match status" value="1"/>
</dbReference>
<feature type="signal peptide" evidence="1">
    <location>
        <begin position="1"/>
        <end position="24"/>
    </location>
</feature>
<evidence type="ECO:0000313" key="3">
    <source>
        <dbReference type="EMBL" id="ORC37179.1"/>
    </source>
</evidence>
<gene>
    <name evidence="3" type="ORF">B4O97_03030</name>
</gene>
<evidence type="ECO:0000313" key="4">
    <source>
        <dbReference type="Proteomes" id="UP000192343"/>
    </source>
</evidence>
<name>A0A1Y1S110_9SPIO</name>
<dbReference type="Pfam" id="PF13466">
    <property type="entry name" value="STAS_2"/>
    <property type="match status" value="1"/>
</dbReference>
<protein>
    <recommendedName>
        <fullName evidence="2">STAS domain-containing protein</fullName>
    </recommendedName>
</protein>
<dbReference type="STRING" id="1963862.B4O97_03030"/>
<dbReference type="InterPro" id="IPR052746">
    <property type="entry name" value="MlaB_ABC_Transporter"/>
</dbReference>
<keyword evidence="1" id="KW-0732">Signal</keyword>
<dbReference type="AlphaFoldDB" id="A0A1Y1S110"/>
<dbReference type="InterPro" id="IPR002645">
    <property type="entry name" value="STAS_dom"/>
</dbReference>
<feature type="domain" description="STAS" evidence="2">
    <location>
        <begin position="57"/>
        <end position="135"/>
    </location>
</feature>
<dbReference type="CDD" id="cd07043">
    <property type="entry name" value="STAS_anti-anti-sigma_factors"/>
    <property type="match status" value="1"/>
</dbReference>
<evidence type="ECO:0000256" key="1">
    <source>
        <dbReference type="SAM" id="SignalP"/>
    </source>
</evidence>
<feature type="chain" id="PRO_5012440506" description="STAS domain-containing protein" evidence="1">
    <location>
        <begin position="25"/>
        <end position="135"/>
    </location>
</feature>
<dbReference type="EMBL" id="MWQY01000003">
    <property type="protein sequence ID" value="ORC37179.1"/>
    <property type="molecule type" value="Genomic_DNA"/>
</dbReference>
<organism evidence="3 4">
    <name type="scientific">Marispirochaeta aestuarii</name>
    <dbReference type="NCBI Taxonomy" id="1963862"/>
    <lineage>
        <taxon>Bacteria</taxon>
        <taxon>Pseudomonadati</taxon>
        <taxon>Spirochaetota</taxon>
        <taxon>Spirochaetia</taxon>
        <taxon>Spirochaetales</taxon>
        <taxon>Spirochaetaceae</taxon>
        <taxon>Marispirochaeta</taxon>
    </lineage>
</organism>
<dbReference type="InterPro" id="IPR036513">
    <property type="entry name" value="STAS_dom_sf"/>
</dbReference>
<dbReference type="SUPFAM" id="SSF52091">
    <property type="entry name" value="SpoIIaa-like"/>
    <property type="match status" value="1"/>
</dbReference>
<evidence type="ECO:0000259" key="2">
    <source>
        <dbReference type="PROSITE" id="PS50801"/>
    </source>
</evidence>
<dbReference type="Proteomes" id="UP000192343">
    <property type="component" value="Unassembled WGS sequence"/>
</dbReference>